<protein>
    <recommendedName>
        <fullName evidence="3">VOC domain-containing protein</fullName>
    </recommendedName>
</protein>
<keyword evidence="2" id="KW-0732">Signal</keyword>
<keyword evidence="5" id="KW-1185">Reference proteome</keyword>
<dbReference type="PROSITE" id="PS00934">
    <property type="entry name" value="GLYOXALASE_I_1"/>
    <property type="match status" value="1"/>
</dbReference>
<feature type="domain" description="VOC" evidence="3">
    <location>
        <begin position="25"/>
        <end position="156"/>
    </location>
</feature>
<dbReference type="GO" id="GO:0004493">
    <property type="term" value="F:methylmalonyl-CoA epimerase activity"/>
    <property type="evidence" value="ECO:0007669"/>
    <property type="project" value="TreeGrafter"/>
</dbReference>
<dbReference type="AlphaFoldDB" id="A0A444MNE5"/>
<dbReference type="PANTHER" id="PTHR43048:SF3">
    <property type="entry name" value="METHYLMALONYL-COA EPIMERASE, MITOCHONDRIAL"/>
    <property type="match status" value="1"/>
</dbReference>
<dbReference type="InterPro" id="IPR051785">
    <property type="entry name" value="MMCE/EMCE_epimerase"/>
</dbReference>
<dbReference type="PROSITE" id="PS51819">
    <property type="entry name" value="VOC"/>
    <property type="match status" value="2"/>
</dbReference>
<keyword evidence="1" id="KW-0479">Metal-binding</keyword>
<feature type="signal peptide" evidence="2">
    <location>
        <begin position="1"/>
        <end position="21"/>
    </location>
</feature>
<dbReference type="PANTHER" id="PTHR43048">
    <property type="entry name" value="METHYLMALONYL-COA EPIMERASE"/>
    <property type="match status" value="1"/>
</dbReference>
<dbReference type="Pfam" id="PF00903">
    <property type="entry name" value="Glyoxalase"/>
    <property type="match status" value="2"/>
</dbReference>
<evidence type="ECO:0000313" key="5">
    <source>
        <dbReference type="Proteomes" id="UP000286701"/>
    </source>
</evidence>
<evidence type="ECO:0000256" key="1">
    <source>
        <dbReference type="ARBA" id="ARBA00022723"/>
    </source>
</evidence>
<accession>A0A444MNE5</accession>
<proteinExistence type="predicted"/>
<dbReference type="InterPro" id="IPR037523">
    <property type="entry name" value="VOC_core"/>
</dbReference>
<dbReference type="Proteomes" id="UP000286701">
    <property type="component" value="Unassembled WGS sequence"/>
</dbReference>
<dbReference type="GO" id="GO:0046872">
    <property type="term" value="F:metal ion binding"/>
    <property type="evidence" value="ECO:0007669"/>
    <property type="project" value="UniProtKB-KW"/>
</dbReference>
<dbReference type="EMBL" id="SBIW01000006">
    <property type="protein sequence ID" value="RWY51225.1"/>
    <property type="molecule type" value="Genomic_DNA"/>
</dbReference>
<dbReference type="InterPro" id="IPR004360">
    <property type="entry name" value="Glyas_Fos-R_dOase_dom"/>
</dbReference>
<dbReference type="RefSeq" id="WP_128534644.1">
    <property type="nucleotide sequence ID" value="NZ_SBIW01000006.1"/>
</dbReference>
<name>A0A444MNE5_9SPHI</name>
<sequence>MKKMFKYYWIIILLLAGNSYAQVKQVESVGMTVRSMDRSVKFYHEVLGFTKISDEKSHNIRNVQLKLGDETIVLTQYLSKKGRAIPEDMKSNDLYFQHIAIVVSNMDQAYAMLKKYRTNGISPRPQTIPRSNVVAAGIRAYYFHDIDNHDLELICFPKGKGQPKWQIANGKLFLGIDHTAIGISNTGKSLHFYKDLLGLKPKAESWNKGKEQRALSQVRGASLHITDINAKAGPGIEFLQYLVPGPGKLYPKDTKAEDSWYWQITLVTDQLAGLYRKLSAENFRFQTKITGNGAYRYFIVQDPDGHAILIKD</sequence>
<dbReference type="InterPro" id="IPR029068">
    <property type="entry name" value="Glyas_Bleomycin-R_OHBP_Dase"/>
</dbReference>
<comment type="caution">
    <text evidence="4">The sequence shown here is derived from an EMBL/GenBank/DDBJ whole genome shotgun (WGS) entry which is preliminary data.</text>
</comment>
<dbReference type="SUPFAM" id="SSF54593">
    <property type="entry name" value="Glyoxalase/Bleomycin resistance protein/Dihydroxybiphenyl dioxygenase"/>
    <property type="match status" value="2"/>
</dbReference>
<feature type="chain" id="PRO_5019250804" description="VOC domain-containing protein" evidence="2">
    <location>
        <begin position="22"/>
        <end position="312"/>
    </location>
</feature>
<evidence type="ECO:0000259" key="3">
    <source>
        <dbReference type="PROSITE" id="PS51819"/>
    </source>
</evidence>
<reference evidence="4 5" key="1">
    <citation type="submission" date="2019-01" db="EMBL/GenBank/DDBJ databases">
        <title>Mucilaginibacter antarcticum sp. nov., isolated from antarctic soil.</title>
        <authorList>
            <person name="Yan Y.-Q."/>
            <person name="Du Z.-J."/>
        </authorList>
    </citation>
    <scope>NUCLEOTIDE SEQUENCE [LARGE SCALE GENOMIC DNA]</scope>
    <source>
        <strain evidence="4 5">F01003</strain>
    </source>
</reference>
<gene>
    <name evidence="4" type="ORF">EPL05_14280</name>
</gene>
<dbReference type="Gene3D" id="3.10.180.10">
    <property type="entry name" value="2,3-Dihydroxybiphenyl 1,2-Dioxygenase, domain 1"/>
    <property type="match status" value="2"/>
</dbReference>
<evidence type="ECO:0000313" key="4">
    <source>
        <dbReference type="EMBL" id="RWY51225.1"/>
    </source>
</evidence>
<dbReference type="InterPro" id="IPR018146">
    <property type="entry name" value="Glyoxalase_1_CS"/>
</dbReference>
<organism evidence="4 5">
    <name type="scientific">Mucilaginibacter gilvus</name>
    <dbReference type="NCBI Taxonomy" id="2305909"/>
    <lineage>
        <taxon>Bacteria</taxon>
        <taxon>Pseudomonadati</taxon>
        <taxon>Bacteroidota</taxon>
        <taxon>Sphingobacteriia</taxon>
        <taxon>Sphingobacteriales</taxon>
        <taxon>Sphingobacteriaceae</taxon>
        <taxon>Mucilaginibacter</taxon>
    </lineage>
</organism>
<evidence type="ECO:0000256" key="2">
    <source>
        <dbReference type="SAM" id="SignalP"/>
    </source>
</evidence>
<feature type="domain" description="VOC" evidence="3">
    <location>
        <begin position="175"/>
        <end position="312"/>
    </location>
</feature>
<dbReference type="OrthoDB" id="375220at2"/>
<dbReference type="GO" id="GO:0004462">
    <property type="term" value="F:lactoylglutathione lyase activity"/>
    <property type="evidence" value="ECO:0007669"/>
    <property type="project" value="InterPro"/>
</dbReference>
<dbReference type="CDD" id="cd06587">
    <property type="entry name" value="VOC"/>
    <property type="match status" value="1"/>
</dbReference>
<dbReference type="GO" id="GO:0046491">
    <property type="term" value="P:L-methylmalonyl-CoA metabolic process"/>
    <property type="evidence" value="ECO:0007669"/>
    <property type="project" value="TreeGrafter"/>
</dbReference>